<evidence type="ECO:0000259" key="12">
    <source>
        <dbReference type="PROSITE" id="PS50880"/>
    </source>
</evidence>
<keyword evidence="3" id="KW-0808">Transferase</keyword>
<dbReference type="Gene3D" id="3.40.1360.10">
    <property type="match status" value="1"/>
</dbReference>
<keyword evidence="2" id="KW-0639">Primosome</keyword>
<dbReference type="Proteomes" id="UP000036890">
    <property type="component" value="Unassembled WGS sequence"/>
</dbReference>
<dbReference type="GO" id="GO:0008270">
    <property type="term" value="F:zinc ion binding"/>
    <property type="evidence" value="ECO:0007669"/>
    <property type="project" value="UniProtKB-KW"/>
</dbReference>
<keyword evidence="1" id="KW-0240">DNA-directed RNA polymerase</keyword>
<gene>
    <name evidence="13" type="ORF">W7K_05415</name>
</gene>
<feature type="region of interest" description="Disordered" evidence="10">
    <location>
        <begin position="1873"/>
        <end position="1900"/>
    </location>
</feature>
<evidence type="ECO:0000256" key="9">
    <source>
        <dbReference type="ARBA" id="ARBA00023163"/>
    </source>
</evidence>
<dbReference type="Gene3D" id="3.90.580.10">
    <property type="entry name" value="Zinc finger, CHC2-type domain"/>
    <property type="match status" value="1"/>
</dbReference>
<evidence type="ECO:0000256" key="3">
    <source>
        <dbReference type="ARBA" id="ARBA00022679"/>
    </source>
</evidence>
<evidence type="ECO:0000313" key="14">
    <source>
        <dbReference type="Proteomes" id="UP000036890"/>
    </source>
</evidence>
<protein>
    <recommendedName>
        <fullName evidence="15">Reverse transcriptase domain-containing protein</fullName>
    </recommendedName>
</protein>
<dbReference type="Pfam" id="PF13155">
    <property type="entry name" value="Toprim_2"/>
    <property type="match status" value="1"/>
</dbReference>
<dbReference type="CDD" id="cd03364">
    <property type="entry name" value="TOPRIM_DnaG_primases"/>
    <property type="match status" value="1"/>
</dbReference>
<feature type="domain" description="Reverse transcriptase" evidence="11">
    <location>
        <begin position="559"/>
        <end position="891"/>
    </location>
</feature>
<evidence type="ECO:0000256" key="6">
    <source>
        <dbReference type="ARBA" id="ARBA00022723"/>
    </source>
</evidence>
<dbReference type="GO" id="GO:0003899">
    <property type="term" value="F:DNA-directed RNA polymerase activity"/>
    <property type="evidence" value="ECO:0007669"/>
    <property type="project" value="InterPro"/>
</dbReference>
<dbReference type="CDD" id="cd01646">
    <property type="entry name" value="RT_Bac_retron_I"/>
    <property type="match status" value="1"/>
</dbReference>
<dbReference type="InterPro" id="IPR000477">
    <property type="entry name" value="RT_dom"/>
</dbReference>
<feature type="compositionally biased region" description="Low complexity" evidence="10">
    <location>
        <begin position="1878"/>
        <end position="1888"/>
    </location>
</feature>
<proteinExistence type="predicted"/>
<evidence type="ECO:0000256" key="5">
    <source>
        <dbReference type="ARBA" id="ARBA00022705"/>
    </source>
</evidence>
<dbReference type="GO" id="GO:1990077">
    <property type="term" value="C:primosome complex"/>
    <property type="evidence" value="ECO:0007669"/>
    <property type="project" value="UniProtKB-KW"/>
</dbReference>
<evidence type="ECO:0000259" key="11">
    <source>
        <dbReference type="PROSITE" id="PS50878"/>
    </source>
</evidence>
<dbReference type="RefSeq" id="WP_010485764.1">
    <property type="nucleotide sequence ID" value="NZ_AJLO02000014.1"/>
</dbReference>
<dbReference type="GO" id="GO:0006269">
    <property type="term" value="P:DNA replication, synthesis of primer"/>
    <property type="evidence" value="ECO:0007669"/>
    <property type="project" value="UniProtKB-KW"/>
</dbReference>
<dbReference type="GO" id="GO:0000428">
    <property type="term" value="C:DNA-directed RNA polymerase complex"/>
    <property type="evidence" value="ECO:0007669"/>
    <property type="project" value="UniProtKB-KW"/>
</dbReference>
<dbReference type="PROSITE" id="PS50878">
    <property type="entry name" value="RT_POL"/>
    <property type="match status" value="1"/>
</dbReference>
<dbReference type="InterPro" id="IPR002694">
    <property type="entry name" value="Znf_CHC2"/>
</dbReference>
<evidence type="ECO:0000256" key="8">
    <source>
        <dbReference type="ARBA" id="ARBA00022833"/>
    </source>
</evidence>
<dbReference type="SMART" id="SM00493">
    <property type="entry name" value="TOPRIM"/>
    <property type="match status" value="1"/>
</dbReference>
<dbReference type="Gene3D" id="3.90.980.10">
    <property type="entry name" value="DNA primase, catalytic core, N-terminal domain"/>
    <property type="match status" value="1"/>
</dbReference>
<dbReference type="InterPro" id="IPR034151">
    <property type="entry name" value="TOPRIM_DnaG_bac"/>
</dbReference>
<evidence type="ECO:0000256" key="10">
    <source>
        <dbReference type="SAM" id="MobiDB-lite"/>
    </source>
</evidence>
<evidence type="ECO:0000256" key="7">
    <source>
        <dbReference type="ARBA" id="ARBA00022771"/>
    </source>
</evidence>
<name>A0A0L8AD01_9GAMM</name>
<keyword evidence="4" id="KW-0548">Nucleotidyltransferase</keyword>
<reference evidence="13 14" key="1">
    <citation type="journal article" date="2012" name="J. Bacteriol.">
        <title>Genome sequence of a novel nicotine-degrading strain, Pseudomonas geniculata N1.</title>
        <authorList>
            <person name="Tang H."/>
            <person name="Yu H."/>
            <person name="Tai C."/>
            <person name="Huang K."/>
            <person name="Liu Y."/>
            <person name="Wang L."/>
            <person name="Yao Y."/>
            <person name="Wu G."/>
            <person name="Xu P."/>
        </authorList>
    </citation>
    <scope>NUCLEOTIDE SEQUENCE [LARGE SCALE GENOMIC DNA]</scope>
    <source>
        <strain evidence="13 14">N1</strain>
    </source>
</reference>
<keyword evidence="7" id="KW-0863">Zinc-finger</keyword>
<dbReference type="PROSITE" id="PS50880">
    <property type="entry name" value="TOPRIM"/>
    <property type="match status" value="1"/>
</dbReference>
<accession>A0A0L8AD01</accession>
<dbReference type="PANTHER" id="PTHR30313:SF2">
    <property type="entry name" value="DNA PRIMASE"/>
    <property type="match status" value="1"/>
</dbReference>
<dbReference type="InterPro" id="IPR006171">
    <property type="entry name" value="TOPRIM_dom"/>
</dbReference>
<keyword evidence="6" id="KW-0479">Metal-binding</keyword>
<evidence type="ECO:0000256" key="1">
    <source>
        <dbReference type="ARBA" id="ARBA00022478"/>
    </source>
</evidence>
<sequence>MAWYDVGALLEKVPLEDLVNRLGLQTERRGHQVTAVCPFHQDTRPSLSLYARADGMPAHFHCFACGAHGNAVDLVKQVNGDDFKAGVEWLARQYNVQPTRGKPGTALARGRRLSALEFALQQFDRSHDTVVFERWCAERGFDTDFLYSKGLRCITGPVLVAAVEAHKKEGERLELLDGLLELGLIRRLRAFGQARQLQLRYSDQFRDYFADGRIVIPVYDAGKAPQKVVGFAGRLLDAAAPSEVPKYRLTPGFKKAEHLFNAQAAFAGVTAQLKADMPSTLYLVEGFLDALRLESLGQHAVALMGTSLSKEQYALLSDFVETRPDNTQVLSLCVFLDNDEPGFNGADRLVRELLGVAGVDLQWMGIPWRTRPSMGKDPDACLRGASTQDFAQEWLTQYTMPAEALLLLASLGGKDSSALDEGWNSLPVAVRERALFRAALAINRARGKRQHGAFRERLGRVGPAQWAVDLGNVLKEDDATPSWVPKGVYLDGDYERTALARTLAYFGSRRGELPCDEEAWLTLGANARLFDTVALDRLKSVTANGEEWRQAAAFEAVNLPRKLSSDEKVLSDPRLKVMPHPADLHVQQIFLNELLTERHDRLSADGLTFSASIPAVRWYSSQDKVVVTGPYPALNEPDLRAGEPATLSFGYQIDMEVLEGHKTPSDQGMFRPFGQCWRAFMACLGQQCRAIGPQVHVLRLDVKRYYDSVQRFVVRDRLLAPLIKEINASGLPEGFARMLSLKGEQDGGGWAEALERLLTGFLFGYSYRNPGKQGDEAWGQAAVGIPQGPVISAYIGTVALFPVDNCARRFIRESSRVSESGQAIPRAGYARYVDDIVIFADSAQLLGQLREALQAEATLLSLALIQKGERVRPGSPEQVMRQLNEGRGLAASVPGWEAPLVGDGEVGWGLAQDIPSVDRQCALQMLRHPDLLSRPKTILPQVKAALAAKALRPNDIGLCARWLWWLVALESNSTVARPSADVWAQYWRLWEEACQALVERWDLAFEPRGYHWLYAIEGLDRLLDPNPWVENGQTMNEVPRHRAHRLELAQRVCQADFFDFLKGTVAAEENLSHLRRRARLMVMKASRLVRQRVTGHKVEMHLATRMTSVEWLCLAAEALNAVPDSEIDQWQPLNPLKERGRMLSLGGSGGLGQSDAVCDMLINSTPDDAADKNETWSMTVDFVLNSAPQHKGLEVLATFKQLFDDGTGEGLELIPNLPVASKQTSLYALNRQQGPGSHVYVFTAPPQTTPSRDFIQVALVGGRSPTVQLKPLAFDAQQHSATCLGKEKSVEVPWKRIGPVELAVLGPPTQLAAALFEGLYAMHLRAVDSDSDDDGEKVAYVPFKPQLVQHERDGEVVIHLVGEPVERKYLGVNAWFHDDDGRVHTTGVPQRHADIWRVGWAVADVLGIAASMSGETGNREEVLAEDALQADPSMEPGRLHADELERYVLRQQLRKLQGAYLSDAQADLPVDEVAALPGTVRRALELLRSYPSQEDLRTRTQHVLVMEAQTKAMALRLGSGSGIGTDLRNALHRVFPQALECLPLWVLQGMGLASAGRAGMRPELGLMQALYDALSDAPGVRAEQASDKAPALRVALALAVATAGLRGSVAAVWGLTWGNTKRFSELPRLPETWALPETLRADPQTDYRSICKGLTDADADVLERATPWHWILAMAGLLDASFPQALEVPALAVVFSTLGAWRYADAALDQTGEATQTDVPHEEAAWPFEDLPTLSVAECDALVEAVTAAMVAVDDVLGMQVVGAKAPRFGRDPHTGEFSDASGKGWQMSTPQYSFLGRGEVERVWAGRGKVSAWTETRRTSDGDLLAVHWLNGKLGSWFGKHEGEAARPVEAFTPVQAGGAGRLEPAPLAEEQGQRIPPGNEGAAAPVPEAPPLVSLREDAGGDTQLDEAVPVQETHAASRADVLDELRRLRDASFRIRRRAGADDSTDLAGSHFRVALLQLNAHDSYCHPLAEVGIGGLPLGEHIHEALVSQLGNKDFTTARKAAKPGSEHQWKDKVDVVSWPEHRRRAVLKEALHACDRLGVELLVLPEVSLRKETVHWMKEELVKHYPGLAVLAGTYRDFSPQDHSDHLKEMLSLLWRPEPSLSKIFRLEDNAIFELSRGKKYRSVASHELFKPDMNILAPLYFDTRVMDAITQSHEEARLKGDWSSDQVKGLVGAFAGGSMKLRHCMELICSELFLLTSPANHRPLMQELERMLAIFDGQAAVDVKNVVRRDVEAVGELLSIAQPQRERRSVLLVPAHTNRTNDYWHAGQASVLASGTVTVFCNAVLGGASGNSCFIGIDSVSRSPLSTGTVKLLTPYHGWHTGILQPDCKGALSGKDQALVVVDIDPVHVVSGKPRPQLLPEPMSLVAYLPIVEVVDEDQNVKKLAEALVDADRLDQQTSDDAVAWLANRTAKVAEVEALLKKELFSSKGASHEKKKFGHAYQGLKECSYPKNGEGYDALGADFFKFFGDPKAVCERLNAWHRNRHQQPGAKVGSNKRSEPAWVDFLIADLTCGGELPRLEVPAWRSLELLS</sequence>
<keyword evidence="5" id="KW-0235">DNA replication</keyword>
<keyword evidence="9" id="KW-0804">Transcription</keyword>
<dbReference type="SUPFAM" id="SSF57783">
    <property type="entry name" value="Zinc beta-ribbon"/>
    <property type="match status" value="1"/>
</dbReference>
<dbReference type="GO" id="GO:0003677">
    <property type="term" value="F:DNA binding"/>
    <property type="evidence" value="ECO:0007669"/>
    <property type="project" value="InterPro"/>
</dbReference>
<organism evidence="13 14">
    <name type="scientific">Stenotrophomonas geniculata N1</name>
    <dbReference type="NCBI Taxonomy" id="1167641"/>
    <lineage>
        <taxon>Bacteria</taxon>
        <taxon>Pseudomonadati</taxon>
        <taxon>Pseudomonadota</taxon>
        <taxon>Gammaproteobacteria</taxon>
        <taxon>Lysobacterales</taxon>
        <taxon>Lysobacteraceae</taxon>
        <taxon>Stenotrophomonas</taxon>
    </lineage>
</organism>
<dbReference type="SUPFAM" id="SSF56731">
    <property type="entry name" value="DNA primase core"/>
    <property type="match status" value="1"/>
</dbReference>
<dbReference type="Pfam" id="PF01807">
    <property type="entry name" value="Zn_ribbon_DnaG"/>
    <property type="match status" value="1"/>
</dbReference>
<feature type="domain" description="Toprim" evidence="12">
    <location>
        <begin position="279"/>
        <end position="366"/>
    </location>
</feature>
<dbReference type="InterPro" id="IPR036977">
    <property type="entry name" value="DNA_primase_Znf_CHC2"/>
</dbReference>
<dbReference type="OrthoDB" id="7604950at2"/>
<dbReference type="InterPro" id="IPR050219">
    <property type="entry name" value="DnaG_primase"/>
</dbReference>
<evidence type="ECO:0000313" key="13">
    <source>
        <dbReference type="EMBL" id="KOF00263.1"/>
    </source>
</evidence>
<dbReference type="EMBL" id="AJLO02000014">
    <property type="protein sequence ID" value="KOF00263.1"/>
    <property type="molecule type" value="Genomic_DNA"/>
</dbReference>
<dbReference type="PANTHER" id="PTHR30313">
    <property type="entry name" value="DNA PRIMASE"/>
    <property type="match status" value="1"/>
</dbReference>
<evidence type="ECO:0000256" key="4">
    <source>
        <dbReference type="ARBA" id="ARBA00022695"/>
    </source>
</evidence>
<dbReference type="InterPro" id="IPR037068">
    <property type="entry name" value="DNA_primase_core_N_sf"/>
</dbReference>
<evidence type="ECO:0000256" key="2">
    <source>
        <dbReference type="ARBA" id="ARBA00022515"/>
    </source>
</evidence>
<comment type="caution">
    <text evidence="13">The sequence shown here is derived from an EMBL/GenBank/DDBJ whole genome shotgun (WGS) entry which is preliminary data.</text>
</comment>
<dbReference type="SMART" id="SM00400">
    <property type="entry name" value="ZnF_CHCC"/>
    <property type="match status" value="1"/>
</dbReference>
<keyword evidence="8" id="KW-0862">Zinc</keyword>
<evidence type="ECO:0008006" key="15">
    <source>
        <dbReference type="Google" id="ProtNLM"/>
    </source>
</evidence>
<dbReference type="GO" id="GO:0005737">
    <property type="term" value="C:cytoplasm"/>
    <property type="evidence" value="ECO:0007669"/>
    <property type="project" value="TreeGrafter"/>
</dbReference>